<organism evidence="1 2">
    <name type="scientific">Eubacterium cellulosolvens (strain ATCC 43171 / JCM 9499 / 6)</name>
    <name type="common">Cillobacterium cellulosolvens</name>
    <dbReference type="NCBI Taxonomy" id="633697"/>
    <lineage>
        <taxon>Bacteria</taxon>
        <taxon>Bacillati</taxon>
        <taxon>Bacillota</taxon>
        <taxon>Clostridia</taxon>
        <taxon>Eubacteriales</taxon>
        <taxon>Eubacteriaceae</taxon>
        <taxon>Eubacterium</taxon>
    </lineage>
</organism>
<evidence type="ECO:0000313" key="1">
    <source>
        <dbReference type="EMBL" id="EIM57176.1"/>
    </source>
</evidence>
<accession>I5ATQ3</accession>
<dbReference type="HOGENOM" id="CLU_017193_0_0_9"/>
<evidence type="ECO:0008006" key="3">
    <source>
        <dbReference type="Google" id="ProtNLM"/>
    </source>
</evidence>
<name>I5ATQ3_EUBC6</name>
<dbReference type="OrthoDB" id="1761263at2"/>
<dbReference type="STRING" id="633697.EubceDRAFT1_1365"/>
<evidence type="ECO:0000313" key="2">
    <source>
        <dbReference type="Proteomes" id="UP000005753"/>
    </source>
</evidence>
<dbReference type="Proteomes" id="UP000005753">
    <property type="component" value="Chromosome"/>
</dbReference>
<sequence>MKKTIRRALILLFVFAVSLIGFTYQFNNKKISVGSGAEKTEEAKAPELPLAYMEVEGIRVNQMFGVRQELREQELRESITPLAKDRRMTFLVGKSEKAIEGITYDVLSIEDGSTVENGQIVDLEKKNGMIRAEFSLKASIRNSQEYTLRFTVDMGEKKPVYYYTRVLQAGGIQMKQYLEFTDTFYKTCLDKMNSDALVQYLESDDSSPNRSFTDLDIHSSEDMVSWGKLQPELAKAAVPKICAVNSTTATVELDYLISAKNSNKDPEYYTVRDVYRMKISDGGGDVSLLNFNRCTELVFESNGVVQTNTGLDLGIQKREIRYASNKSKDIAAFVVNGDLWSYNRITGSLDRIFSFRNRRAESGKINMDARAENRQHNISIQRVAENGDTTFTVYGYMPSGAHEGRMGVSVMVYSVEEGCAEEQIFIPLNQSYSVLDRSISKLSYVNESEKLYLYLGAELCCIDLKNGAYDVVRSGIPSGGFAASESQHTVAWVDNGKDDRSDTATIMNLDTEKTSAVKAPAGENIVACGFVNEDFVYGFSRDEDTITDYAGGVTVGMYMLNIRDMDGKILKEYRKDDIYVTGVSQQSTGLELTLSIRFGEGFAPAGTDHIVDNVTKENDVVLNPISYSRTAEKMTMAFPDAFARPDLKTTYAELRYRNAGEEMALEWPEVESRRYYVYSQGDLLGIFDQPNVAVNVADQAEGFVLNNGQQYIWERGDWQDTYTIDTGSLPDGIRELGFDEQELAQLIGGKYMTLNLGSATQDCMKYYISRGYPVLGYTKDQVYLIIGYDRDNIWVYDRSTGKPKAIASDDSREMFRADGFRFITYLMR</sequence>
<dbReference type="eggNOG" id="ENOG502Z8M5">
    <property type="taxonomic scope" value="Bacteria"/>
</dbReference>
<dbReference type="AlphaFoldDB" id="I5ATQ3"/>
<dbReference type="EMBL" id="CM001487">
    <property type="protein sequence ID" value="EIM57176.1"/>
    <property type="molecule type" value="Genomic_DNA"/>
</dbReference>
<gene>
    <name evidence="1" type="ORF">EubceDRAFT1_1365</name>
</gene>
<proteinExistence type="predicted"/>
<reference evidence="1 2" key="1">
    <citation type="submission" date="2010-08" db="EMBL/GenBank/DDBJ databases">
        <authorList>
            <consortium name="US DOE Joint Genome Institute (JGI-PGF)"/>
            <person name="Lucas S."/>
            <person name="Copeland A."/>
            <person name="Lapidus A."/>
            <person name="Cheng J.-F."/>
            <person name="Bruce D."/>
            <person name="Goodwin L."/>
            <person name="Pitluck S."/>
            <person name="Land M.L."/>
            <person name="Hauser L."/>
            <person name="Chang Y.-J."/>
            <person name="Anderson I.J."/>
            <person name="Johnson E."/>
            <person name="Mulhopadhyay B."/>
            <person name="Kyrpides N."/>
            <person name="Woyke T.J."/>
        </authorList>
    </citation>
    <scope>NUCLEOTIDE SEQUENCE [LARGE SCALE GENOMIC DNA]</scope>
    <source>
        <strain evidence="1 2">6</strain>
    </source>
</reference>
<protein>
    <recommendedName>
        <fullName evidence="3">Peptidase C39-like domain-containing protein</fullName>
    </recommendedName>
</protein>
<keyword evidence="2" id="KW-1185">Reference proteome</keyword>
<reference evidence="1 2" key="2">
    <citation type="submission" date="2012-02" db="EMBL/GenBank/DDBJ databases">
        <title>Improved High-Quality Draft sequence of Eubacterium cellulosolvens 6.</title>
        <authorList>
            <consortium name="US DOE Joint Genome Institute"/>
            <person name="Lucas S."/>
            <person name="Han J."/>
            <person name="Lapidus A."/>
            <person name="Cheng J.-F."/>
            <person name="Goodwin L."/>
            <person name="Pitluck S."/>
            <person name="Peters L."/>
            <person name="Mikhailova N."/>
            <person name="Gu W."/>
            <person name="Detter J.C."/>
            <person name="Han C."/>
            <person name="Tapia R."/>
            <person name="Land M."/>
            <person name="Hauser L."/>
            <person name="Kyrpides N."/>
            <person name="Ivanova N."/>
            <person name="Pagani I."/>
            <person name="Johnson E."/>
            <person name="Mukhopadhyay B."/>
            <person name="Anderson I."/>
            <person name="Woyke T."/>
        </authorList>
    </citation>
    <scope>NUCLEOTIDE SEQUENCE [LARGE SCALE GENOMIC DNA]</scope>
    <source>
        <strain evidence="1 2">6</strain>
    </source>
</reference>